<keyword evidence="1" id="KW-1133">Transmembrane helix</keyword>
<gene>
    <name evidence="2" type="ORF">B6N60_02401</name>
</gene>
<organism evidence="2 3">
    <name type="scientific">Richelia sinica FACHB-800</name>
    <dbReference type="NCBI Taxonomy" id="1357546"/>
    <lineage>
        <taxon>Bacteria</taxon>
        <taxon>Bacillati</taxon>
        <taxon>Cyanobacteriota</taxon>
        <taxon>Cyanophyceae</taxon>
        <taxon>Nostocales</taxon>
        <taxon>Nostocaceae</taxon>
        <taxon>Richelia</taxon>
    </lineage>
</organism>
<feature type="transmembrane region" description="Helical" evidence="1">
    <location>
        <begin position="43"/>
        <end position="66"/>
    </location>
</feature>
<dbReference type="AlphaFoldDB" id="A0A975T997"/>
<keyword evidence="1" id="KW-0472">Membrane</keyword>
<proteinExistence type="predicted"/>
<dbReference type="KEGG" id="rsin:B6N60_02401"/>
<keyword evidence="1" id="KW-0812">Transmembrane</keyword>
<evidence type="ECO:0000313" key="2">
    <source>
        <dbReference type="EMBL" id="QXE23711.1"/>
    </source>
</evidence>
<evidence type="ECO:0000313" key="3">
    <source>
        <dbReference type="Proteomes" id="UP000683511"/>
    </source>
</evidence>
<feature type="transmembrane region" description="Helical" evidence="1">
    <location>
        <begin position="16"/>
        <end position="37"/>
    </location>
</feature>
<sequence length="82" mass="8748">MTSEDTNLKQGKGAKFIYRFLGGAALGAFVVSIPISYGSSIDLNLVQLGIASLLIISCGLLSSLWGEKFIEAVTRMLNSFGF</sequence>
<dbReference type="RefSeq" id="WP_190604730.1">
    <property type="nucleotide sequence ID" value="NZ_CP021056.1"/>
</dbReference>
<dbReference type="Proteomes" id="UP000683511">
    <property type="component" value="Chromosome"/>
</dbReference>
<evidence type="ECO:0000256" key="1">
    <source>
        <dbReference type="SAM" id="Phobius"/>
    </source>
</evidence>
<dbReference type="EMBL" id="CP021056">
    <property type="protein sequence ID" value="QXE23711.1"/>
    <property type="molecule type" value="Genomic_DNA"/>
</dbReference>
<reference evidence="2" key="1">
    <citation type="submission" date="2017-04" db="EMBL/GenBank/DDBJ databases">
        <title>Genome deletions in a multicellular cyanobacterial endosymbiont for morphological adaptation in marine diatoms.</title>
        <authorList>
            <person name="Wang Y."/>
            <person name="Gao H."/>
            <person name="Li R."/>
            <person name="Xu X."/>
        </authorList>
    </citation>
    <scope>NUCLEOTIDE SEQUENCE</scope>
    <source>
        <strain evidence="2">FACHB 800</strain>
    </source>
</reference>
<name>A0A975T997_9NOST</name>
<keyword evidence="3" id="KW-1185">Reference proteome</keyword>
<accession>A0A975T997</accession>
<protein>
    <submittedName>
        <fullName evidence="2">Uncharacterized protein</fullName>
    </submittedName>
</protein>